<sequence length="195" mass="21447">ALGWFNRRVTRDEILQLFRDSGALLDGHFILRSGLRSRQFFQCALAMQQMPSVERLGAALAEKLRNYAPVTVLAPAMGGLVIGQEVARQLGVRFIFVEKEQGDLVLRRGFKIESGEKLVIVEDVVTKGGRVAETLVIAREHQAEVCAVGVMVDRSNGTVDVGVPMECLLPMEVEMFDPESLPEDLQNIPATKPGS</sequence>
<dbReference type="GO" id="GO:0019856">
    <property type="term" value="P:pyrimidine nucleobase biosynthetic process"/>
    <property type="evidence" value="ECO:0007669"/>
    <property type="project" value="InterPro"/>
</dbReference>
<dbReference type="SUPFAM" id="SSF53271">
    <property type="entry name" value="PRTase-like"/>
    <property type="match status" value="1"/>
</dbReference>
<dbReference type="HAMAP" id="MF_01208">
    <property type="entry name" value="PyrE"/>
    <property type="match status" value="1"/>
</dbReference>
<evidence type="ECO:0000256" key="2">
    <source>
        <dbReference type="ARBA" id="ARBA00011971"/>
    </source>
</evidence>
<evidence type="ECO:0000256" key="5">
    <source>
        <dbReference type="ARBA" id="ARBA00022842"/>
    </source>
</evidence>
<reference evidence="8" key="1">
    <citation type="submission" date="2018-05" db="EMBL/GenBank/DDBJ databases">
        <authorList>
            <person name="Lanie J.A."/>
            <person name="Ng W.-L."/>
            <person name="Kazmierczak K.M."/>
            <person name="Andrzejewski T.M."/>
            <person name="Davidsen T.M."/>
            <person name="Wayne K.J."/>
            <person name="Tettelin H."/>
            <person name="Glass J.I."/>
            <person name="Rusch D."/>
            <person name="Podicherti R."/>
            <person name="Tsui H.-C.T."/>
            <person name="Winkler M.E."/>
        </authorList>
    </citation>
    <scope>NUCLEOTIDE SEQUENCE</scope>
</reference>
<evidence type="ECO:0000256" key="3">
    <source>
        <dbReference type="ARBA" id="ARBA00022676"/>
    </source>
</evidence>
<dbReference type="EC" id="2.4.2.10" evidence="2"/>
<evidence type="ECO:0000313" key="8">
    <source>
        <dbReference type="EMBL" id="SVB49564.1"/>
    </source>
</evidence>
<feature type="non-terminal residue" evidence="8">
    <location>
        <position position="1"/>
    </location>
</feature>
<dbReference type="PANTHER" id="PTHR19278:SF9">
    <property type="entry name" value="URIDINE 5'-MONOPHOSPHATE SYNTHASE"/>
    <property type="match status" value="1"/>
</dbReference>
<keyword evidence="6" id="KW-0665">Pyrimidine biosynthesis</keyword>
<dbReference type="InterPro" id="IPR000836">
    <property type="entry name" value="PRTase_dom"/>
</dbReference>
<evidence type="ECO:0000259" key="7">
    <source>
        <dbReference type="Pfam" id="PF00156"/>
    </source>
</evidence>
<keyword evidence="4" id="KW-0808">Transferase</keyword>
<proteinExistence type="inferred from homology"/>
<dbReference type="EMBL" id="UINC01044300">
    <property type="protein sequence ID" value="SVB49564.1"/>
    <property type="molecule type" value="Genomic_DNA"/>
</dbReference>
<keyword evidence="3" id="KW-0328">Glycosyltransferase</keyword>
<protein>
    <recommendedName>
        <fullName evidence="2">orotate phosphoribosyltransferase</fullName>
        <ecNumber evidence="2">2.4.2.10</ecNumber>
    </recommendedName>
</protein>
<evidence type="ECO:0000256" key="6">
    <source>
        <dbReference type="ARBA" id="ARBA00022975"/>
    </source>
</evidence>
<dbReference type="CDD" id="cd06223">
    <property type="entry name" value="PRTases_typeI"/>
    <property type="match status" value="1"/>
</dbReference>
<dbReference type="AlphaFoldDB" id="A0A382EHK8"/>
<dbReference type="NCBIfam" id="TIGR01367">
    <property type="entry name" value="pyrE_Therm"/>
    <property type="match status" value="1"/>
</dbReference>
<keyword evidence="5" id="KW-0460">Magnesium</keyword>
<dbReference type="GO" id="GO:0004588">
    <property type="term" value="F:orotate phosphoribosyltransferase activity"/>
    <property type="evidence" value="ECO:0007669"/>
    <property type="project" value="UniProtKB-EC"/>
</dbReference>
<accession>A0A382EHK8</accession>
<comment type="pathway">
    <text evidence="1">Pyrimidine metabolism; UMP biosynthesis via de novo pathway; UMP from orotate: step 1/2.</text>
</comment>
<evidence type="ECO:0000256" key="4">
    <source>
        <dbReference type="ARBA" id="ARBA00022679"/>
    </source>
</evidence>
<dbReference type="Pfam" id="PF00156">
    <property type="entry name" value="Pribosyltran"/>
    <property type="match status" value="1"/>
</dbReference>
<dbReference type="Gene3D" id="3.40.50.2020">
    <property type="match status" value="1"/>
</dbReference>
<dbReference type="InterPro" id="IPR029057">
    <property type="entry name" value="PRTase-like"/>
</dbReference>
<dbReference type="PANTHER" id="PTHR19278">
    <property type="entry name" value="OROTATE PHOSPHORIBOSYLTRANSFERASE"/>
    <property type="match status" value="1"/>
</dbReference>
<dbReference type="InterPro" id="IPR006273">
    <property type="entry name" value="Orotate_PRibTrfase_bac"/>
</dbReference>
<dbReference type="InterPro" id="IPR023031">
    <property type="entry name" value="OPRT"/>
</dbReference>
<name>A0A382EHK8_9ZZZZ</name>
<gene>
    <name evidence="8" type="ORF">METZ01_LOCUS202418</name>
</gene>
<dbReference type="UniPathway" id="UPA00070">
    <property type="reaction ID" value="UER00119"/>
</dbReference>
<evidence type="ECO:0000256" key="1">
    <source>
        <dbReference type="ARBA" id="ARBA00004889"/>
    </source>
</evidence>
<dbReference type="GO" id="GO:0044205">
    <property type="term" value="P:'de novo' UMP biosynthetic process"/>
    <property type="evidence" value="ECO:0007669"/>
    <property type="project" value="UniProtKB-UniPathway"/>
</dbReference>
<organism evidence="8">
    <name type="scientific">marine metagenome</name>
    <dbReference type="NCBI Taxonomy" id="408172"/>
    <lineage>
        <taxon>unclassified sequences</taxon>
        <taxon>metagenomes</taxon>
        <taxon>ecological metagenomes</taxon>
    </lineage>
</organism>
<feature type="domain" description="Phosphoribosyltransferase" evidence="7">
    <location>
        <begin position="49"/>
        <end position="161"/>
    </location>
</feature>